<dbReference type="OrthoDB" id="10503609at2759"/>
<gene>
    <name evidence="1" type="ORF">OIU79_014565</name>
</gene>
<reference evidence="1" key="1">
    <citation type="submission" date="2022-11" db="EMBL/GenBank/DDBJ databases">
        <authorList>
            <person name="Hyden B.L."/>
            <person name="Feng K."/>
            <person name="Yates T."/>
            <person name="Jawdy S."/>
            <person name="Smart L.B."/>
            <person name="Muchero W."/>
        </authorList>
    </citation>
    <scope>NUCLEOTIDE SEQUENCE</scope>
    <source>
        <tissue evidence="1">Shoot tip</tissue>
    </source>
</reference>
<sequence length="143" mass="15338">MATWFLPAGEVNTCTNHMPSLDSKNHCLDWHGIYYNGNQFREVGGGICSSTAVPILVFLIMMKNQMNGVQNTQCGGGFKVGQVILLVEPGDIWEQVNVVILGGPSWAFKSSTGLLGLENGVSMSPTACHTESTSAMTADLFLP</sequence>
<dbReference type="AlphaFoldDB" id="A0A9Q0SX10"/>
<protein>
    <submittedName>
        <fullName evidence="1">Uncharacterized protein</fullName>
    </submittedName>
</protein>
<reference evidence="1" key="2">
    <citation type="journal article" date="2023" name="Int. J. Mol. Sci.">
        <title>De Novo Assembly and Annotation of 11 Diverse Shrub Willow (Salix) Genomes Reveals Novel Gene Organization in Sex-Linked Regions.</title>
        <authorList>
            <person name="Hyden B."/>
            <person name="Feng K."/>
            <person name="Yates T.B."/>
            <person name="Jawdy S."/>
            <person name="Cereghino C."/>
            <person name="Smart L.B."/>
            <person name="Muchero W."/>
        </authorList>
    </citation>
    <scope>NUCLEOTIDE SEQUENCE</scope>
    <source>
        <tissue evidence="1">Shoot tip</tissue>
    </source>
</reference>
<keyword evidence="2" id="KW-1185">Reference proteome</keyword>
<evidence type="ECO:0000313" key="1">
    <source>
        <dbReference type="EMBL" id="KAJ6692852.1"/>
    </source>
</evidence>
<organism evidence="1 2">
    <name type="scientific">Salix purpurea</name>
    <name type="common">Purple osier willow</name>
    <dbReference type="NCBI Taxonomy" id="77065"/>
    <lineage>
        <taxon>Eukaryota</taxon>
        <taxon>Viridiplantae</taxon>
        <taxon>Streptophyta</taxon>
        <taxon>Embryophyta</taxon>
        <taxon>Tracheophyta</taxon>
        <taxon>Spermatophyta</taxon>
        <taxon>Magnoliopsida</taxon>
        <taxon>eudicotyledons</taxon>
        <taxon>Gunneridae</taxon>
        <taxon>Pentapetalae</taxon>
        <taxon>rosids</taxon>
        <taxon>fabids</taxon>
        <taxon>Malpighiales</taxon>
        <taxon>Salicaceae</taxon>
        <taxon>Saliceae</taxon>
        <taxon>Salix</taxon>
    </lineage>
</organism>
<accession>A0A9Q0SX10</accession>
<proteinExistence type="predicted"/>
<dbReference type="EMBL" id="JAPFFK010000018">
    <property type="protein sequence ID" value="KAJ6692852.1"/>
    <property type="molecule type" value="Genomic_DNA"/>
</dbReference>
<comment type="caution">
    <text evidence="1">The sequence shown here is derived from an EMBL/GenBank/DDBJ whole genome shotgun (WGS) entry which is preliminary data.</text>
</comment>
<name>A0A9Q0SX10_SALPP</name>
<dbReference type="Proteomes" id="UP001151532">
    <property type="component" value="Chromosome 9"/>
</dbReference>
<evidence type="ECO:0000313" key="2">
    <source>
        <dbReference type="Proteomes" id="UP001151532"/>
    </source>
</evidence>